<proteinExistence type="predicted"/>
<dbReference type="AlphaFoldDB" id="A0ABD2NMA7"/>
<accession>A0ABD2NMA7</accession>
<reference evidence="2 3" key="1">
    <citation type="journal article" date="2021" name="BMC Biol.">
        <title>Horizontally acquired antibacterial genes associated with adaptive radiation of ladybird beetles.</title>
        <authorList>
            <person name="Li H.S."/>
            <person name="Tang X.F."/>
            <person name="Huang Y.H."/>
            <person name="Xu Z.Y."/>
            <person name="Chen M.L."/>
            <person name="Du X.Y."/>
            <person name="Qiu B.Y."/>
            <person name="Chen P.T."/>
            <person name="Zhang W."/>
            <person name="Slipinski A."/>
            <person name="Escalona H.E."/>
            <person name="Waterhouse R.M."/>
            <person name="Zwick A."/>
            <person name="Pang H."/>
        </authorList>
    </citation>
    <scope>NUCLEOTIDE SEQUENCE [LARGE SCALE GENOMIC DNA]</scope>
    <source>
        <strain evidence="2">SYSU2018</strain>
    </source>
</reference>
<keyword evidence="1" id="KW-0472">Membrane</keyword>
<organism evidence="2 3">
    <name type="scientific">Cryptolaemus montrouzieri</name>
    <dbReference type="NCBI Taxonomy" id="559131"/>
    <lineage>
        <taxon>Eukaryota</taxon>
        <taxon>Metazoa</taxon>
        <taxon>Ecdysozoa</taxon>
        <taxon>Arthropoda</taxon>
        <taxon>Hexapoda</taxon>
        <taxon>Insecta</taxon>
        <taxon>Pterygota</taxon>
        <taxon>Neoptera</taxon>
        <taxon>Endopterygota</taxon>
        <taxon>Coleoptera</taxon>
        <taxon>Polyphaga</taxon>
        <taxon>Cucujiformia</taxon>
        <taxon>Coccinelloidea</taxon>
        <taxon>Coccinellidae</taxon>
        <taxon>Scymninae</taxon>
        <taxon>Scymnini</taxon>
        <taxon>Cryptolaemus</taxon>
    </lineage>
</organism>
<feature type="non-terminal residue" evidence="2">
    <location>
        <position position="64"/>
    </location>
</feature>
<protein>
    <submittedName>
        <fullName evidence="2">Uncharacterized protein</fullName>
    </submittedName>
</protein>
<sequence>MASPSGTLMTVLYLTVYTCCFVWTKNGQLLNSKWLRDHSFGLFGIEDDKINATMIFSLYDGVEW</sequence>
<keyword evidence="3" id="KW-1185">Reference proteome</keyword>
<name>A0ABD2NMA7_9CUCU</name>
<feature type="transmembrane region" description="Helical" evidence="1">
    <location>
        <begin position="6"/>
        <end position="24"/>
    </location>
</feature>
<evidence type="ECO:0000256" key="1">
    <source>
        <dbReference type="SAM" id="Phobius"/>
    </source>
</evidence>
<dbReference type="Proteomes" id="UP001516400">
    <property type="component" value="Unassembled WGS sequence"/>
</dbReference>
<evidence type="ECO:0000313" key="3">
    <source>
        <dbReference type="Proteomes" id="UP001516400"/>
    </source>
</evidence>
<comment type="caution">
    <text evidence="2">The sequence shown here is derived from an EMBL/GenBank/DDBJ whole genome shotgun (WGS) entry which is preliminary data.</text>
</comment>
<gene>
    <name evidence="2" type="ORF">HHI36_017170</name>
</gene>
<dbReference type="EMBL" id="JABFTP020000124">
    <property type="protein sequence ID" value="KAL3279664.1"/>
    <property type="molecule type" value="Genomic_DNA"/>
</dbReference>
<keyword evidence="1" id="KW-0812">Transmembrane</keyword>
<keyword evidence="1" id="KW-1133">Transmembrane helix</keyword>
<evidence type="ECO:0000313" key="2">
    <source>
        <dbReference type="EMBL" id="KAL3279664.1"/>
    </source>
</evidence>